<reference evidence="3 4" key="1">
    <citation type="journal article" date="2015" name="Nature">
        <title>rRNA introns, odd ribosomes, and small enigmatic genomes across a large radiation of phyla.</title>
        <authorList>
            <person name="Brown C.T."/>
            <person name="Hug L.A."/>
            <person name="Thomas B.C."/>
            <person name="Sharon I."/>
            <person name="Castelle C.J."/>
            <person name="Singh A."/>
            <person name="Wilkins M.J."/>
            <person name="Williams K.H."/>
            <person name="Banfield J.F."/>
        </authorList>
    </citation>
    <scope>NUCLEOTIDE SEQUENCE [LARGE SCALE GENOMIC DNA]</scope>
</reference>
<evidence type="ECO:0000313" key="3">
    <source>
        <dbReference type="EMBL" id="KKR98932.1"/>
    </source>
</evidence>
<organism evidence="3 4">
    <name type="scientific">Candidatus Uhrbacteria bacterium GW2011_GWC1_41_20</name>
    <dbReference type="NCBI Taxonomy" id="1618983"/>
    <lineage>
        <taxon>Bacteria</taxon>
        <taxon>Candidatus Uhriibacteriota</taxon>
    </lineage>
</organism>
<protein>
    <recommendedName>
        <fullName evidence="2">NYN domain-containing protein</fullName>
    </recommendedName>
</protein>
<dbReference type="AlphaFoldDB" id="A0A0G0YF15"/>
<evidence type="ECO:0000313" key="4">
    <source>
        <dbReference type="Proteomes" id="UP000033930"/>
    </source>
</evidence>
<feature type="compositionally biased region" description="Acidic residues" evidence="1">
    <location>
        <begin position="147"/>
        <end position="162"/>
    </location>
</feature>
<evidence type="ECO:0000259" key="2">
    <source>
        <dbReference type="Pfam" id="PF01936"/>
    </source>
</evidence>
<comment type="caution">
    <text evidence="3">The sequence shown here is derived from an EMBL/GenBank/DDBJ whole genome shotgun (WGS) entry which is preliminary data.</text>
</comment>
<dbReference type="InterPro" id="IPR021139">
    <property type="entry name" value="NYN"/>
</dbReference>
<dbReference type="CDD" id="cd18722">
    <property type="entry name" value="PIN_NicB-like"/>
    <property type="match status" value="1"/>
</dbReference>
<feature type="region of interest" description="Disordered" evidence="1">
    <location>
        <begin position="139"/>
        <end position="162"/>
    </location>
</feature>
<evidence type="ECO:0000256" key="1">
    <source>
        <dbReference type="SAM" id="MobiDB-lite"/>
    </source>
</evidence>
<dbReference type="Gene3D" id="3.40.50.1010">
    <property type="entry name" value="5'-nuclease"/>
    <property type="match status" value="1"/>
</dbReference>
<dbReference type="EMBL" id="LCAW01000013">
    <property type="protein sequence ID" value="KKR98932.1"/>
    <property type="molecule type" value="Genomic_DNA"/>
</dbReference>
<feature type="domain" description="NYN" evidence="2">
    <location>
        <begin position="33"/>
        <end position="124"/>
    </location>
</feature>
<proteinExistence type="predicted"/>
<sequence length="162" mass="19067">MVLQWKLQKYFNARVITYHLFISLPGDRPCRERRIADAARRQPWYVVHDEHRQVEMRDGRRTEKGVDVDLACQVMEDAMRDKHDFYVIVSADSDFLPLARRLRKLGRQIKIVGPYHATTHEVRDDPNFTNIFDVYPPPQVEQTFNDNLDDDDPPLGLSSDEE</sequence>
<dbReference type="Proteomes" id="UP000033930">
    <property type="component" value="Unassembled WGS sequence"/>
</dbReference>
<dbReference type="Pfam" id="PF01936">
    <property type="entry name" value="NYN"/>
    <property type="match status" value="1"/>
</dbReference>
<dbReference type="GO" id="GO:0004540">
    <property type="term" value="F:RNA nuclease activity"/>
    <property type="evidence" value="ECO:0007669"/>
    <property type="project" value="InterPro"/>
</dbReference>
<name>A0A0G0YF15_9BACT</name>
<accession>A0A0G0YF15</accession>
<gene>
    <name evidence="3" type="ORF">UU50_C0013G0011</name>
</gene>